<evidence type="ECO:0000313" key="2">
    <source>
        <dbReference type="Proteomes" id="UP000595703"/>
    </source>
</evidence>
<gene>
    <name evidence="1" type="ORF">RVR_6</name>
</gene>
<protein>
    <recommendedName>
        <fullName evidence="3">CHAT domain-containing protein</fullName>
    </recommendedName>
</protein>
<reference evidence="1 2" key="2">
    <citation type="journal article" date="2011" name="J. Antibiot.">
        <title>Furaquinocins I and J: novel polyketide isoprenoid hybrid compounds from Streptomyces reveromyceticus SN-593.</title>
        <authorList>
            <person name="Panthee S."/>
            <person name="Takahashi S."/>
            <person name="Takagi H."/>
            <person name="Nogawa T."/>
            <person name="Oowada E."/>
            <person name="Uramoto M."/>
            <person name="Osada H."/>
        </authorList>
    </citation>
    <scope>NUCLEOTIDE SEQUENCE [LARGE SCALE GENOMIC DNA]</scope>
    <source>
        <strain evidence="1 2">SN-593</strain>
    </source>
</reference>
<reference evidence="1 2" key="3">
    <citation type="journal article" date="2011" name="Nat. Chem. Biol.">
        <title>Reveromycin A biosynthesis uses RevG and RevJ for stereospecific spiroacetal formation.</title>
        <authorList>
            <person name="Takahashi S."/>
            <person name="Toyoda A."/>
            <person name="Sekiyama Y."/>
            <person name="Takagi H."/>
            <person name="Nogawa T."/>
            <person name="Uramoto M."/>
            <person name="Suzuki R."/>
            <person name="Koshino H."/>
            <person name="Kumano T."/>
            <person name="Panthee S."/>
            <person name="Dairi T."/>
            <person name="Ishikawa J."/>
            <person name="Ikeda H."/>
            <person name="Sakaki Y."/>
            <person name="Osada H."/>
        </authorList>
    </citation>
    <scope>NUCLEOTIDE SEQUENCE [LARGE SCALE GENOMIC DNA]</scope>
    <source>
        <strain evidence="1 2">SN-593</strain>
    </source>
</reference>
<dbReference type="KEGG" id="arev:RVR_6"/>
<reference evidence="1 2" key="1">
    <citation type="journal article" date="2010" name="J. Bacteriol.">
        <title>Biochemical characterization of a novel indole prenyltransferase from Streptomyces sp. SN-593.</title>
        <authorList>
            <person name="Takahashi S."/>
            <person name="Takagi H."/>
            <person name="Toyoda A."/>
            <person name="Uramoto M."/>
            <person name="Nogawa T."/>
            <person name="Ueki M."/>
            <person name="Sakaki Y."/>
            <person name="Osada H."/>
        </authorList>
    </citation>
    <scope>NUCLEOTIDE SEQUENCE [LARGE SCALE GENOMIC DNA]</scope>
    <source>
        <strain evidence="1 2">SN-593</strain>
    </source>
</reference>
<evidence type="ECO:0008006" key="3">
    <source>
        <dbReference type="Google" id="ProtNLM"/>
    </source>
</evidence>
<dbReference type="AlphaFoldDB" id="A0A7U3UMD8"/>
<organism evidence="1 2">
    <name type="scientific">Actinacidiphila reveromycinica</name>
    <dbReference type="NCBI Taxonomy" id="659352"/>
    <lineage>
        <taxon>Bacteria</taxon>
        <taxon>Bacillati</taxon>
        <taxon>Actinomycetota</taxon>
        <taxon>Actinomycetes</taxon>
        <taxon>Kitasatosporales</taxon>
        <taxon>Streptomycetaceae</taxon>
        <taxon>Actinacidiphila</taxon>
    </lineage>
</organism>
<accession>A0A7U3UMD8</accession>
<keyword evidence="2" id="KW-1185">Reference proteome</keyword>
<proteinExistence type="predicted"/>
<name>A0A7U3UMD8_9ACTN</name>
<dbReference type="RefSeq" id="WP_237404475.1">
    <property type="nucleotide sequence ID" value="NZ_AP018365.1"/>
</dbReference>
<evidence type="ECO:0000313" key="1">
    <source>
        <dbReference type="EMBL" id="BBA95230.1"/>
    </source>
</evidence>
<dbReference type="EMBL" id="AP018365">
    <property type="protein sequence ID" value="BBA95230.1"/>
    <property type="molecule type" value="Genomic_DNA"/>
</dbReference>
<sequence length="122" mass="12653">MDEHHKGAIVTAGAFARAIGAVDEPPLLVLLNSCHSAPQAEKLIGTVPFAIGMSDSIGDVDAMTYAARFYAAIADGQSVEGAHHVSQAAIEMNGLPDYDLPTLACASDVDPRTTRLVTPPPA</sequence>
<dbReference type="Proteomes" id="UP000595703">
    <property type="component" value="Chromosome"/>
</dbReference>
<reference evidence="1 2" key="4">
    <citation type="journal article" date="2020" name="Sci. Rep.">
        <title>beta-carboline chemical signals induce reveromycin production through a LuxR family regulator in Streptomyces sp. SN-593.</title>
        <authorList>
            <person name="Panthee S."/>
            <person name="Kito N."/>
            <person name="Hayashi T."/>
            <person name="Shimizu T."/>
            <person name="Ishikawa J."/>
            <person name="Hamamoto H."/>
            <person name="Osada H."/>
            <person name="Takahashi S."/>
        </authorList>
    </citation>
    <scope>NUCLEOTIDE SEQUENCE [LARGE SCALE GENOMIC DNA]</scope>
    <source>
        <strain evidence="1 2">SN-593</strain>
    </source>
</reference>